<dbReference type="InterPro" id="IPR001031">
    <property type="entry name" value="Thioesterase"/>
</dbReference>
<dbReference type="OrthoDB" id="10253869at2759"/>
<dbReference type="Proteomes" id="UP000054567">
    <property type="component" value="Unassembled WGS sequence"/>
</dbReference>
<proteinExistence type="predicted"/>
<protein>
    <recommendedName>
        <fullName evidence="1">Thioesterase domain-containing protein</fullName>
    </recommendedName>
</protein>
<dbReference type="Pfam" id="PF00975">
    <property type="entry name" value="Thioesterase"/>
    <property type="match status" value="1"/>
</dbReference>
<sequence length="299" mass="32898">MMDDSLFLVQSAPDGFESATPLVLIHDGGGTTVSYFYLESLDRTVYAIQNPRFYSGEPWEGGLPEMGRIYASLIRSVLPSGPIILGGWSLGGMISLEVASILARTSDIQVLGIVMIDSINPLNAAIQSANVAPHQVEYDEHTRPETRELVSNCMKMAVAMSSDWIPPVWKGCGDQDLIGRRKAMEATLSSRMPAQYGNSCSVTEMDVPWRDILPTVPPTVLLRCNEYVPISSPEGCNAVSRVDVCREMPRLGWEEYGYDMISTVMDIPGHHFNIFAKGHLDEVSSQVKLACRLIERAGL</sequence>
<organism evidence="2 3">
    <name type="scientific">Coccidioides posadasii RMSCC 3488</name>
    <dbReference type="NCBI Taxonomy" id="454284"/>
    <lineage>
        <taxon>Eukaryota</taxon>
        <taxon>Fungi</taxon>
        <taxon>Dikarya</taxon>
        <taxon>Ascomycota</taxon>
        <taxon>Pezizomycotina</taxon>
        <taxon>Eurotiomycetes</taxon>
        <taxon>Eurotiomycetidae</taxon>
        <taxon>Onygenales</taxon>
        <taxon>Onygenaceae</taxon>
        <taxon>Coccidioides</taxon>
    </lineage>
</organism>
<evidence type="ECO:0000259" key="1">
    <source>
        <dbReference type="Pfam" id="PF00975"/>
    </source>
</evidence>
<evidence type="ECO:0000313" key="2">
    <source>
        <dbReference type="EMBL" id="KMM71128.1"/>
    </source>
</evidence>
<gene>
    <name evidence="2" type="ORF">CPAG_07435</name>
</gene>
<dbReference type="Gene3D" id="3.40.50.1820">
    <property type="entry name" value="alpha/beta hydrolase"/>
    <property type="match status" value="1"/>
</dbReference>
<feature type="domain" description="Thioesterase" evidence="1">
    <location>
        <begin position="21"/>
        <end position="134"/>
    </location>
</feature>
<reference evidence="3" key="3">
    <citation type="journal article" date="2010" name="Genome Res.">
        <title>Population genomic sequencing of Coccidioides fungi reveals recent hybridization and transposon control.</title>
        <authorList>
            <person name="Neafsey D.E."/>
            <person name="Barker B.M."/>
            <person name="Sharpton T.J."/>
            <person name="Stajich J.E."/>
            <person name="Park D.J."/>
            <person name="Whiston E."/>
            <person name="Hung C.-Y."/>
            <person name="McMahan C."/>
            <person name="White J."/>
            <person name="Sykes S."/>
            <person name="Heiman D."/>
            <person name="Young S."/>
            <person name="Zeng Q."/>
            <person name="Abouelleil A."/>
            <person name="Aftuck L."/>
            <person name="Bessette D."/>
            <person name="Brown A."/>
            <person name="FitzGerald M."/>
            <person name="Lui A."/>
            <person name="Macdonald J.P."/>
            <person name="Priest M."/>
            <person name="Orbach M.J."/>
            <person name="Galgiani J.N."/>
            <person name="Kirkland T.N."/>
            <person name="Cole G.T."/>
            <person name="Birren B.W."/>
            <person name="Henn M.R."/>
            <person name="Taylor J.W."/>
            <person name="Rounsley S.D."/>
        </authorList>
    </citation>
    <scope>NUCLEOTIDE SEQUENCE [LARGE SCALE GENOMIC DNA]</scope>
    <source>
        <strain evidence="3">RMSCC 3488</strain>
    </source>
</reference>
<dbReference type="SUPFAM" id="SSF53474">
    <property type="entry name" value="alpha/beta-Hydrolases"/>
    <property type="match status" value="1"/>
</dbReference>
<dbReference type="InterPro" id="IPR029058">
    <property type="entry name" value="AB_hydrolase_fold"/>
</dbReference>
<name>A0A0J6FLD1_COCPO</name>
<dbReference type="VEuPathDB" id="FungiDB:CPAG_07435"/>
<evidence type="ECO:0000313" key="3">
    <source>
        <dbReference type="Proteomes" id="UP000054567"/>
    </source>
</evidence>
<dbReference type="EMBL" id="DS268113">
    <property type="protein sequence ID" value="KMM71128.1"/>
    <property type="molecule type" value="Genomic_DNA"/>
</dbReference>
<reference evidence="2 3" key="1">
    <citation type="submission" date="2007-06" db="EMBL/GenBank/DDBJ databases">
        <title>The Genome Sequence of Coccidioides posadasii RMSCC_3488.</title>
        <authorList>
            <consortium name="Coccidioides Genome Resources Consortium"/>
            <consortium name="The Broad Institute Genome Sequencing Platform"/>
            <person name="Henn M.R."/>
            <person name="Sykes S."/>
            <person name="Young S."/>
            <person name="Jaffe D."/>
            <person name="Berlin A."/>
            <person name="Alvarez P."/>
            <person name="Butler J."/>
            <person name="Gnerre S."/>
            <person name="Grabherr M."/>
            <person name="Mauceli E."/>
            <person name="Brockman W."/>
            <person name="Kodira C."/>
            <person name="Alvarado L."/>
            <person name="Zeng Q."/>
            <person name="Crawford M."/>
            <person name="Antoine C."/>
            <person name="Devon K."/>
            <person name="Galgiani J."/>
            <person name="Orsborn K."/>
            <person name="Lewis M.L."/>
            <person name="Nusbaum C."/>
            <person name="Galagan J."/>
            <person name="Birren B."/>
        </authorList>
    </citation>
    <scope>NUCLEOTIDE SEQUENCE [LARGE SCALE GENOMIC DNA]</scope>
    <source>
        <strain evidence="2 3">RMSCC 3488</strain>
    </source>
</reference>
<accession>A0A0J6FLD1</accession>
<reference evidence="3" key="2">
    <citation type="journal article" date="2009" name="Genome Res.">
        <title>Comparative genomic analyses of the human fungal pathogens Coccidioides and their relatives.</title>
        <authorList>
            <person name="Sharpton T.J."/>
            <person name="Stajich J.E."/>
            <person name="Rounsley S.D."/>
            <person name="Gardner M.J."/>
            <person name="Wortman J.R."/>
            <person name="Jordar V.S."/>
            <person name="Maiti R."/>
            <person name="Kodira C.D."/>
            <person name="Neafsey D.E."/>
            <person name="Zeng Q."/>
            <person name="Hung C.-Y."/>
            <person name="McMahan C."/>
            <person name="Muszewska A."/>
            <person name="Grynberg M."/>
            <person name="Mandel M.A."/>
            <person name="Kellner E.M."/>
            <person name="Barker B.M."/>
            <person name="Galgiani J.N."/>
            <person name="Orbach M.J."/>
            <person name="Kirkland T.N."/>
            <person name="Cole G.T."/>
            <person name="Henn M.R."/>
            <person name="Birren B.W."/>
            <person name="Taylor J.W."/>
        </authorList>
    </citation>
    <scope>NUCLEOTIDE SEQUENCE [LARGE SCALE GENOMIC DNA]</scope>
    <source>
        <strain evidence="3">RMSCC 3488</strain>
    </source>
</reference>
<dbReference type="AlphaFoldDB" id="A0A0J6FLD1"/>